<evidence type="ECO:0000313" key="3">
    <source>
        <dbReference type="EMBL" id="KAF9880787.1"/>
    </source>
</evidence>
<dbReference type="GO" id="GO:0000166">
    <property type="term" value="F:nucleotide binding"/>
    <property type="evidence" value="ECO:0007669"/>
    <property type="project" value="InterPro"/>
</dbReference>
<dbReference type="PANTHER" id="PTHR43708:SF1">
    <property type="entry name" value="GALACTOSE_LACTOSE METABOLISM REGULATORY PROTEIN GAL80"/>
    <property type="match status" value="1"/>
</dbReference>
<sequence>MSPIRVGIIGLSAKPAAFAPGAWASTAFLPSIQNSPEYTITALCNSSLDAARRSRDFHKLPETTKVYGDPEQLANDPDVDLVIVSVVVTHHLKLALPALQQKKQVFVEWPLGKSVEEAEQMAGLARADSLKTIVGLQARGDPVMAKLKQIVDSGEIGDIKNVVALGTLPAVPPQFWTEDTAPYLDISGGATSFQVIFGHFLDSFTHIVGAFQTDTISSILKTDVDEVAIYSSDRTSIVKPSHPKTAPDHILVQGLLKNGAPAMINFRTAASTVDDVGIRWVITGSKGEIETTTPSFSWQAYAPARKLKIKSLGGEVREVDLDEDLGVAADVGQRGVNTALILDAFAKGRQDCYADFEAALQNHRLLEHILKKSKLDI</sequence>
<dbReference type="Gene3D" id="3.40.50.720">
    <property type="entry name" value="NAD(P)-binding Rossmann-like Domain"/>
    <property type="match status" value="1"/>
</dbReference>
<name>A0A9P6LQJ1_9PEZI</name>
<dbReference type="InterPro" id="IPR000683">
    <property type="entry name" value="Gfo/Idh/MocA-like_OxRdtase_N"/>
</dbReference>
<evidence type="ECO:0000259" key="2">
    <source>
        <dbReference type="Pfam" id="PF22685"/>
    </source>
</evidence>
<dbReference type="AlphaFoldDB" id="A0A9P6LQJ1"/>
<evidence type="ECO:0000313" key="4">
    <source>
        <dbReference type="Proteomes" id="UP000781932"/>
    </source>
</evidence>
<dbReference type="Gene3D" id="3.30.360.10">
    <property type="entry name" value="Dihydrodipicolinate Reductase, domain 2"/>
    <property type="match status" value="1"/>
</dbReference>
<reference evidence="3" key="1">
    <citation type="submission" date="2020-03" db="EMBL/GenBank/DDBJ databases">
        <authorList>
            <person name="He L."/>
        </authorList>
    </citation>
    <scope>NUCLEOTIDE SEQUENCE</scope>
    <source>
        <strain evidence="3">CkLH20</strain>
    </source>
</reference>
<dbReference type="PANTHER" id="PTHR43708">
    <property type="entry name" value="CONSERVED EXPRESSED OXIDOREDUCTASE (EUROFUNG)"/>
    <property type="match status" value="1"/>
</dbReference>
<dbReference type="InterPro" id="IPR055080">
    <property type="entry name" value="Gal80p-like_C"/>
</dbReference>
<keyword evidence="4" id="KW-1185">Reference proteome</keyword>
<dbReference type="Proteomes" id="UP000781932">
    <property type="component" value="Unassembled WGS sequence"/>
</dbReference>
<dbReference type="SUPFAM" id="SSF55347">
    <property type="entry name" value="Glyceraldehyde-3-phosphate dehydrogenase-like, C-terminal domain"/>
    <property type="match status" value="1"/>
</dbReference>
<gene>
    <name evidence="3" type="ORF">CkaCkLH20_01829</name>
</gene>
<comment type="caution">
    <text evidence="3">The sequence shown here is derived from an EMBL/GenBank/DDBJ whole genome shotgun (WGS) entry which is preliminary data.</text>
</comment>
<dbReference type="EMBL" id="JAATWM020000004">
    <property type="protein sequence ID" value="KAF9880787.1"/>
    <property type="molecule type" value="Genomic_DNA"/>
</dbReference>
<reference evidence="3" key="2">
    <citation type="submission" date="2020-11" db="EMBL/GenBank/DDBJ databases">
        <title>Whole genome sequencing of Colletotrichum sp.</title>
        <authorList>
            <person name="Li H."/>
        </authorList>
    </citation>
    <scope>NUCLEOTIDE SEQUENCE</scope>
    <source>
        <strain evidence="3">CkLH20</strain>
    </source>
</reference>
<proteinExistence type="predicted"/>
<dbReference type="GeneID" id="62157622"/>
<dbReference type="OrthoDB" id="64915at2759"/>
<feature type="domain" description="Gfo/Idh/MocA-like oxidoreductase N-terminal" evidence="1">
    <location>
        <begin position="23"/>
        <end position="135"/>
    </location>
</feature>
<accession>A0A9P6LQJ1</accession>
<dbReference type="InterPro" id="IPR051317">
    <property type="entry name" value="Gfo/Idh/MocA_oxidoreduct"/>
</dbReference>
<dbReference type="InterPro" id="IPR036291">
    <property type="entry name" value="NAD(P)-bd_dom_sf"/>
</dbReference>
<dbReference type="SUPFAM" id="SSF51735">
    <property type="entry name" value="NAD(P)-binding Rossmann-fold domains"/>
    <property type="match status" value="1"/>
</dbReference>
<feature type="domain" description="Gal80p-like C-terminal" evidence="2">
    <location>
        <begin position="142"/>
        <end position="290"/>
    </location>
</feature>
<protein>
    <submittedName>
        <fullName evidence="3">Oxidoreductase family protein</fullName>
    </submittedName>
</protein>
<evidence type="ECO:0000259" key="1">
    <source>
        <dbReference type="Pfam" id="PF01408"/>
    </source>
</evidence>
<dbReference type="Pfam" id="PF01408">
    <property type="entry name" value="GFO_IDH_MocA"/>
    <property type="match status" value="1"/>
</dbReference>
<organism evidence="3 4">
    <name type="scientific">Colletotrichum karsti</name>
    <dbReference type="NCBI Taxonomy" id="1095194"/>
    <lineage>
        <taxon>Eukaryota</taxon>
        <taxon>Fungi</taxon>
        <taxon>Dikarya</taxon>
        <taxon>Ascomycota</taxon>
        <taxon>Pezizomycotina</taxon>
        <taxon>Sordariomycetes</taxon>
        <taxon>Hypocreomycetidae</taxon>
        <taxon>Glomerellales</taxon>
        <taxon>Glomerellaceae</taxon>
        <taxon>Colletotrichum</taxon>
        <taxon>Colletotrichum boninense species complex</taxon>
    </lineage>
</organism>
<dbReference type="Pfam" id="PF22685">
    <property type="entry name" value="Gal80p_C-like"/>
    <property type="match status" value="1"/>
</dbReference>
<dbReference type="RefSeq" id="XP_038750248.1">
    <property type="nucleotide sequence ID" value="XM_038884548.1"/>
</dbReference>